<evidence type="ECO:0000256" key="3">
    <source>
        <dbReference type="ARBA" id="ARBA00022449"/>
    </source>
</evidence>
<accession>Q2RVG5</accession>
<dbReference type="Pfam" id="PF00999">
    <property type="entry name" value="Na_H_Exchanger"/>
    <property type="match status" value="1"/>
</dbReference>
<feature type="transmembrane region" description="Helical" evidence="9">
    <location>
        <begin position="200"/>
        <end position="218"/>
    </location>
</feature>
<gene>
    <name evidence="11" type="ordered locus">Rru_A1079</name>
</gene>
<evidence type="ECO:0000256" key="1">
    <source>
        <dbReference type="ARBA" id="ARBA00004651"/>
    </source>
</evidence>
<dbReference type="Pfam" id="PF03471">
    <property type="entry name" value="CorC_HlyC"/>
    <property type="match status" value="1"/>
</dbReference>
<feature type="transmembrane region" description="Helical" evidence="9">
    <location>
        <begin position="87"/>
        <end position="110"/>
    </location>
</feature>
<keyword evidence="4" id="KW-1003">Cell membrane</keyword>
<keyword evidence="12" id="KW-1185">Reference proteome</keyword>
<dbReference type="NCBIfam" id="NF003716">
    <property type="entry name" value="PRK05326.1-3"/>
    <property type="match status" value="1"/>
</dbReference>
<dbReference type="STRING" id="269796.Rru_A1079"/>
<dbReference type="InterPro" id="IPR038770">
    <property type="entry name" value="Na+/solute_symporter_sf"/>
</dbReference>
<dbReference type="SUPFAM" id="SSF56176">
    <property type="entry name" value="FAD-binding/transporter-associated domain-like"/>
    <property type="match status" value="1"/>
</dbReference>
<proteinExistence type="predicted"/>
<feature type="transmembrane region" description="Helical" evidence="9">
    <location>
        <begin position="303"/>
        <end position="327"/>
    </location>
</feature>
<feature type="transmembrane region" description="Helical" evidence="9">
    <location>
        <begin position="6"/>
        <end position="28"/>
    </location>
</feature>
<dbReference type="InterPro" id="IPR005170">
    <property type="entry name" value="Transptr-assoc_dom"/>
</dbReference>
<feature type="transmembrane region" description="Helical" evidence="9">
    <location>
        <begin position="368"/>
        <end position="387"/>
    </location>
</feature>
<name>Q2RVG5_RHORT</name>
<dbReference type="InterPro" id="IPR006153">
    <property type="entry name" value="Cation/H_exchanger_TM"/>
</dbReference>
<evidence type="ECO:0000256" key="5">
    <source>
        <dbReference type="ARBA" id="ARBA00022692"/>
    </source>
</evidence>
<protein>
    <submittedName>
        <fullName evidence="11">Sodium/hydrogen exchanger</fullName>
    </submittedName>
</protein>
<evidence type="ECO:0000256" key="2">
    <source>
        <dbReference type="ARBA" id="ARBA00022448"/>
    </source>
</evidence>
<evidence type="ECO:0000256" key="9">
    <source>
        <dbReference type="SAM" id="Phobius"/>
    </source>
</evidence>
<feature type="domain" description="Transporter-associated" evidence="10">
    <location>
        <begin position="493"/>
        <end position="574"/>
    </location>
</feature>
<evidence type="ECO:0000256" key="4">
    <source>
        <dbReference type="ARBA" id="ARBA00022475"/>
    </source>
</evidence>
<dbReference type="GO" id="GO:0015297">
    <property type="term" value="F:antiporter activity"/>
    <property type="evidence" value="ECO:0007669"/>
    <property type="project" value="UniProtKB-KW"/>
</dbReference>
<dbReference type="PANTHER" id="PTHR32507:SF7">
    <property type="entry name" value="K(+)_H(+) ANTIPORTER NHAP2"/>
    <property type="match status" value="1"/>
</dbReference>
<keyword evidence="6 9" id="KW-1133">Transmembrane helix</keyword>
<dbReference type="SMART" id="SM01091">
    <property type="entry name" value="CorC_HlyC"/>
    <property type="match status" value="1"/>
</dbReference>
<feature type="transmembrane region" description="Helical" evidence="9">
    <location>
        <begin position="339"/>
        <end position="362"/>
    </location>
</feature>
<comment type="subcellular location">
    <subcellularLocation>
        <location evidence="1">Cell membrane</location>
        <topology evidence="1">Multi-pass membrane protein</topology>
    </subcellularLocation>
</comment>
<keyword evidence="2" id="KW-0813">Transport</keyword>
<feature type="transmembrane region" description="Helical" evidence="9">
    <location>
        <begin position="230"/>
        <end position="257"/>
    </location>
</feature>
<feature type="transmembrane region" description="Helical" evidence="9">
    <location>
        <begin position="122"/>
        <end position="141"/>
    </location>
</feature>
<dbReference type="InterPro" id="IPR036318">
    <property type="entry name" value="FAD-bd_PCMH-like_sf"/>
</dbReference>
<dbReference type="eggNOG" id="COG3263">
    <property type="taxonomic scope" value="Bacteria"/>
</dbReference>
<dbReference type="HOGENOM" id="CLU_005912_9_2_5"/>
<dbReference type="PhylomeDB" id="Q2RVG5"/>
<dbReference type="AlphaFoldDB" id="Q2RVG5"/>
<dbReference type="PATRIC" id="fig|269796.9.peg.1137"/>
<evidence type="ECO:0000256" key="6">
    <source>
        <dbReference type="ARBA" id="ARBA00022989"/>
    </source>
</evidence>
<dbReference type="GO" id="GO:1902600">
    <property type="term" value="P:proton transmembrane transport"/>
    <property type="evidence" value="ECO:0007669"/>
    <property type="project" value="InterPro"/>
</dbReference>
<dbReference type="KEGG" id="rru:Rru_A1079"/>
<dbReference type="NCBIfam" id="NF003715">
    <property type="entry name" value="PRK05326.1-2"/>
    <property type="match status" value="1"/>
</dbReference>
<reference evidence="11 12" key="1">
    <citation type="journal article" date="2011" name="Stand. Genomic Sci.">
        <title>Complete genome sequence of Rhodospirillum rubrum type strain (S1).</title>
        <authorList>
            <person name="Munk A.C."/>
            <person name="Copeland A."/>
            <person name="Lucas S."/>
            <person name="Lapidus A."/>
            <person name="Del Rio T.G."/>
            <person name="Barry K."/>
            <person name="Detter J.C."/>
            <person name="Hammon N."/>
            <person name="Israni S."/>
            <person name="Pitluck S."/>
            <person name="Brettin T."/>
            <person name="Bruce D."/>
            <person name="Han C."/>
            <person name="Tapia R."/>
            <person name="Gilna P."/>
            <person name="Schmutz J."/>
            <person name="Larimer F."/>
            <person name="Land M."/>
            <person name="Kyrpides N.C."/>
            <person name="Mavromatis K."/>
            <person name="Richardson P."/>
            <person name="Rohde M."/>
            <person name="Goker M."/>
            <person name="Klenk H.P."/>
            <person name="Zhang Y."/>
            <person name="Roberts G.P."/>
            <person name="Reslewic S."/>
            <person name="Schwartz D.C."/>
        </authorList>
    </citation>
    <scope>NUCLEOTIDE SEQUENCE [LARGE SCALE GENOMIC DNA]</scope>
    <source>
        <strain evidence="12">ATCC 11170 / ATH 1.1.1 / DSM 467 / LMG 4362 / NCIMB 8255 / S1</strain>
    </source>
</reference>
<dbReference type="Gene3D" id="1.20.1530.20">
    <property type="match status" value="1"/>
</dbReference>
<dbReference type="GO" id="GO:0005886">
    <property type="term" value="C:plasma membrane"/>
    <property type="evidence" value="ECO:0007669"/>
    <property type="project" value="UniProtKB-SubCell"/>
</dbReference>
<dbReference type="PANTHER" id="PTHR32507">
    <property type="entry name" value="NA(+)/H(+) ANTIPORTER 1"/>
    <property type="match status" value="1"/>
</dbReference>
<evidence type="ECO:0000256" key="7">
    <source>
        <dbReference type="ARBA" id="ARBA00023065"/>
    </source>
</evidence>
<feature type="transmembrane region" description="Helical" evidence="9">
    <location>
        <begin position="61"/>
        <end position="80"/>
    </location>
</feature>
<evidence type="ECO:0000313" key="11">
    <source>
        <dbReference type="EMBL" id="ABC21880.1"/>
    </source>
</evidence>
<dbReference type="EMBL" id="CP000230">
    <property type="protein sequence ID" value="ABC21880.1"/>
    <property type="molecule type" value="Genomic_DNA"/>
</dbReference>
<evidence type="ECO:0000259" key="10">
    <source>
        <dbReference type="SMART" id="SM01091"/>
    </source>
</evidence>
<evidence type="ECO:0000313" key="12">
    <source>
        <dbReference type="Proteomes" id="UP000001929"/>
    </source>
</evidence>
<sequence>MEMDTMFLAILIGAGLIGISVVTSLISFRVGAPLLLVFLGVGLLAGQDGIGGIVFNDSGTAYFIGSLALAVILFDSGFSTRLQTFRLAAAPSIVLATLGVALTTALVAIPSHSLLGLSWEESALMGAVVGSTDAAAVFFLLRVGGILIRDRVRATLEVESSTNDPMAIFLTITLVELASAGGFSGEALSWGLGLAFVRQMGLGLLCGWIGGHLLVVGINRLRLEPALYPILGLALALFLFAAVSMVDGSGFLAIYVAGMVMGNRKMRGGPALRRFQEALTWLAQMTMFLTLGLFASPSTFIDVALPSVLIGLFLVFVARPVAVWLCLLPFGYDRNETAFVAWVGLRGAVSILLAILPIAAGLEHAQEMFNAAFIVVVTSLLLQGWTIRPMARWLGLVVPPRLGPVDKVELQLPYGGDHELLVYRIAKGSPVAEGERIPRWARPSLVVRDGRSMKVLDSGRPQPGDHVYIFSAPRHGALLDRLFARPTALSPADEAYFGDFSLDASRTMGELATLYGIKVPEGAQDTAVGEWLTQRLGGAPARGDRVVLPPIEIIVREMDNSTDVIRTIGLSLDPGEGRPRRVPMFHNARDIIGSVRDWRAARRRFAAKNS</sequence>
<keyword evidence="3" id="KW-0050">Antiport</keyword>
<keyword evidence="5 9" id="KW-0812">Transmembrane</keyword>
<feature type="transmembrane region" description="Helical" evidence="9">
    <location>
        <begin position="278"/>
        <end position="297"/>
    </location>
</feature>
<dbReference type="NCBIfam" id="NF003714">
    <property type="entry name" value="PRK05326.1-1"/>
    <property type="match status" value="1"/>
</dbReference>
<keyword evidence="8 9" id="KW-0472">Membrane</keyword>
<dbReference type="Proteomes" id="UP000001929">
    <property type="component" value="Chromosome"/>
</dbReference>
<keyword evidence="7" id="KW-0406">Ion transport</keyword>
<dbReference type="InterPro" id="IPR016169">
    <property type="entry name" value="FAD-bd_PCMH_sub2"/>
</dbReference>
<feature type="transmembrane region" description="Helical" evidence="9">
    <location>
        <begin position="35"/>
        <end position="55"/>
    </location>
</feature>
<dbReference type="GO" id="GO:0050660">
    <property type="term" value="F:flavin adenine dinucleotide binding"/>
    <property type="evidence" value="ECO:0007669"/>
    <property type="project" value="InterPro"/>
</dbReference>
<organism evidence="11 12">
    <name type="scientific">Rhodospirillum rubrum (strain ATCC 11170 / ATH 1.1.1 / DSM 467 / LMG 4362 / NCIMB 8255 / S1)</name>
    <dbReference type="NCBI Taxonomy" id="269796"/>
    <lineage>
        <taxon>Bacteria</taxon>
        <taxon>Pseudomonadati</taxon>
        <taxon>Pseudomonadota</taxon>
        <taxon>Alphaproteobacteria</taxon>
        <taxon>Rhodospirillales</taxon>
        <taxon>Rhodospirillaceae</taxon>
        <taxon>Rhodospirillum</taxon>
    </lineage>
</organism>
<evidence type="ECO:0000256" key="8">
    <source>
        <dbReference type="ARBA" id="ARBA00023136"/>
    </source>
</evidence>
<dbReference type="Gene3D" id="3.30.465.10">
    <property type="match status" value="1"/>
</dbReference>
<dbReference type="EnsemblBacteria" id="ABC21880">
    <property type="protein sequence ID" value="ABC21880"/>
    <property type="gene ID" value="Rru_A1079"/>
</dbReference>